<dbReference type="Pfam" id="PF00571">
    <property type="entry name" value="CBS"/>
    <property type="match status" value="1"/>
</dbReference>
<dbReference type="InterPro" id="IPR000644">
    <property type="entry name" value="CBS_dom"/>
</dbReference>
<dbReference type="AlphaFoldDB" id="A0A8J5GHT9"/>
<dbReference type="EMBL" id="JACMSC010000009">
    <property type="protein sequence ID" value="KAG6507869.1"/>
    <property type="molecule type" value="Genomic_DNA"/>
</dbReference>
<comment type="caution">
    <text evidence="3">The sequence shown here is derived from an EMBL/GenBank/DDBJ whole genome shotgun (WGS) entry which is preliminary data.</text>
</comment>
<keyword evidence="1" id="KW-0129">CBS domain</keyword>
<accession>A0A8J5GHT9</accession>
<name>A0A8J5GHT9_ZINOF</name>
<dbReference type="InterPro" id="IPR044781">
    <property type="entry name" value="At5g10690-like"/>
</dbReference>
<evidence type="ECO:0000313" key="4">
    <source>
        <dbReference type="Proteomes" id="UP000734854"/>
    </source>
</evidence>
<keyword evidence="4" id="KW-1185">Reference proteome</keyword>
<dbReference type="Proteomes" id="UP000734854">
    <property type="component" value="Unassembled WGS sequence"/>
</dbReference>
<evidence type="ECO:0000259" key="2">
    <source>
        <dbReference type="PROSITE" id="PS51371"/>
    </source>
</evidence>
<feature type="domain" description="CBS" evidence="2">
    <location>
        <begin position="35"/>
        <end position="104"/>
    </location>
</feature>
<gene>
    <name evidence="3" type="ORF">ZIOFF_033222</name>
</gene>
<evidence type="ECO:0000256" key="1">
    <source>
        <dbReference type="PROSITE-ProRule" id="PRU00703"/>
    </source>
</evidence>
<sequence length="105" mass="11767">MPLKGERKKKYGSAICFGADICYHVSQLDAPISSMMRGPPPCVTASTSIGRAIDLLLERRYQILVVVRNTDIYQTIYSFSSRPVGVFSLENLSRLRHISSAMQEK</sequence>
<dbReference type="Gene3D" id="3.10.580.10">
    <property type="entry name" value="CBS-domain"/>
    <property type="match status" value="1"/>
</dbReference>
<dbReference type="PANTHER" id="PTHR47581:SF2">
    <property type="entry name" value="OS09G0431600 PROTEIN"/>
    <property type="match status" value="1"/>
</dbReference>
<dbReference type="PROSITE" id="PS51371">
    <property type="entry name" value="CBS"/>
    <property type="match status" value="1"/>
</dbReference>
<dbReference type="InterPro" id="IPR046342">
    <property type="entry name" value="CBS_dom_sf"/>
</dbReference>
<reference evidence="3 4" key="1">
    <citation type="submission" date="2020-08" db="EMBL/GenBank/DDBJ databases">
        <title>Plant Genome Project.</title>
        <authorList>
            <person name="Zhang R.-G."/>
        </authorList>
    </citation>
    <scope>NUCLEOTIDE SEQUENCE [LARGE SCALE GENOMIC DNA]</scope>
    <source>
        <tissue evidence="3">Rhizome</tissue>
    </source>
</reference>
<dbReference type="SUPFAM" id="SSF54631">
    <property type="entry name" value="CBS-domain pair"/>
    <property type="match status" value="1"/>
</dbReference>
<proteinExistence type="predicted"/>
<protein>
    <recommendedName>
        <fullName evidence="2">CBS domain-containing protein</fullName>
    </recommendedName>
</protein>
<evidence type="ECO:0000313" key="3">
    <source>
        <dbReference type="EMBL" id="KAG6507869.1"/>
    </source>
</evidence>
<dbReference type="PANTHER" id="PTHR47581">
    <property type="entry name" value="OS09G0431600 PROTEIN"/>
    <property type="match status" value="1"/>
</dbReference>
<organism evidence="3 4">
    <name type="scientific">Zingiber officinale</name>
    <name type="common">Ginger</name>
    <name type="synonym">Amomum zingiber</name>
    <dbReference type="NCBI Taxonomy" id="94328"/>
    <lineage>
        <taxon>Eukaryota</taxon>
        <taxon>Viridiplantae</taxon>
        <taxon>Streptophyta</taxon>
        <taxon>Embryophyta</taxon>
        <taxon>Tracheophyta</taxon>
        <taxon>Spermatophyta</taxon>
        <taxon>Magnoliopsida</taxon>
        <taxon>Liliopsida</taxon>
        <taxon>Zingiberales</taxon>
        <taxon>Zingiberaceae</taxon>
        <taxon>Zingiber</taxon>
    </lineage>
</organism>